<dbReference type="RefSeq" id="WP_284381298.1">
    <property type="nucleotide sequence ID" value="NZ_BSNM01000014.1"/>
</dbReference>
<dbReference type="AlphaFoldDB" id="A0AA37SBV4"/>
<dbReference type="Proteomes" id="UP001161389">
    <property type="component" value="Unassembled WGS sequence"/>
</dbReference>
<evidence type="ECO:0000313" key="2">
    <source>
        <dbReference type="Proteomes" id="UP001161389"/>
    </source>
</evidence>
<accession>A0AA37SBV4</accession>
<proteinExistence type="predicted"/>
<reference evidence="1" key="2">
    <citation type="submission" date="2023-01" db="EMBL/GenBank/DDBJ databases">
        <title>Draft genome sequence of Litoribrevibacter albus strain NBRC 110071.</title>
        <authorList>
            <person name="Sun Q."/>
            <person name="Mori K."/>
        </authorList>
    </citation>
    <scope>NUCLEOTIDE SEQUENCE</scope>
    <source>
        <strain evidence="1">NBRC 110071</strain>
    </source>
</reference>
<evidence type="ECO:0000313" key="1">
    <source>
        <dbReference type="EMBL" id="GLQ31623.1"/>
    </source>
</evidence>
<gene>
    <name evidence="1" type="ORF">GCM10007876_21020</name>
</gene>
<sequence length="63" mass="6931">MYFQEYKGISIRQVLTGEPESFSDAAEELAAFIREIGLGADAVMSIKIALEAAYKKGKESNED</sequence>
<protein>
    <submittedName>
        <fullName evidence="1">Uncharacterized protein</fullName>
    </submittedName>
</protein>
<name>A0AA37SBV4_9GAMM</name>
<comment type="caution">
    <text evidence="1">The sequence shown here is derived from an EMBL/GenBank/DDBJ whole genome shotgun (WGS) entry which is preliminary data.</text>
</comment>
<keyword evidence="2" id="KW-1185">Reference proteome</keyword>
<organism evidence="1 2">
    <name type="scientific">Litoribrevibacter albus</name>
    <dbReference type="NCBI Taxonomy" id="1473156"/>
    <lineage>
        <taxon>Bacteria</taxon>
        <taxon>Pseudomonadati</taxon>
        <taxon>Pseudomonadota</taxon>
        <taxon>Gammaproteobacteria</taxon>
        <taxon>Oceanospirillales</taxon>
        <taxon>Oceanospirillaceae</taxon>
        <taxon>Litoribrevibacter</taxon>
    </lineage>
</organism>
<reference evidence="1" key="1">
    <citation type="journal article" date="2014" name="Int. J. Syst. Evol. Microbiol.">
        <title>Complete genome sequence of Corynebacterium casei LMG S-19264T (=DSM 44701T), isolated from a smear-ripened cheese.</title>
        <authorList>
            <consortium name="US DOE Joint Genome Institute (JGI-PGF)"/>
            <person name="Walter F."/>
            <person name="Albersmeier A."/>
            <person name="Kalinowski J."/>
            <person name="Ruckert C."/>
        </authorList>
    </citation>
    <scope>NUCLEOTIDE SEQUENCE</scope>
    <source>
        <strain evidence="1">NBRC 110071</strain>
    </source>
</reference>
<dbReference type="EMBL" id="BSNM01000014">
    <property type="protein sequence ID" value="GLQ31623.1"/>
    <property type="molecule type" value="Genomic_DNA"/>
</dbReference>